<dbReference type="SUPFAM" id="SSF51735">
    <property type="entry name" value="NAD(P)-binding Rossmann-fold domains"/>
    <property type="match status" value="1"/>
</dbReference>
<evidence type="ECO:0000259" key="5">
    <source>
        <dbReference type="Pfam" id="PF22725"/>
    </source>
</evidence>
<dbReference type="OrthoDB" id="256869at2"/>
<evidence type="ECO:0000256" key="2">
    <source>
        <dbReference type="ARBA" id="ARBA00023002"/>
    </source>
</evidence>
<reference evidence="6 7" key="1">
    <citation type="submission" date="2019-07" db="EMBL/GenBank/DDBJ databases">
        <title>Diversity of Bacteria from Kongsfjorden, Arctic.</title>
        <authorList>
            <person name="Yu Y."/>
        </authorList>
    </citation>
    <scope>NUCLEOTIDE SEQUENCE [LARGE SCALE GENOMIC DNA]</scope>
    <source>
        <strain evidence="6 7">SM1928</strain>
    </source>
</reference>
<evidence type="ECO:0000256" key="1">
    <source>
        <dbReference type="ARBA" id="ARBA00010928"/>
    </source>
</evidence>
<evidence type="ECO:0000313" key="7">
    <source>
        <dbReference type="Proteomes" id="UP000316500"/>
    </source>
</evidence>
<dbReference type="EMBL" id="VNFK01000015">
    <property type="protein sequence ID" value="TVU60114.1"/>
    <property type="molecule type" value="Genomic_DNA"/>
</dbReference>
<dbReference type="Pfam" id="PF22725">
    <property type="entry name" value="GFO_IDH_MocA_C3"/>
    <property type="match status" value="1"/>
</dbReference>
<dbReference type="InterPro" id="IPR036291">
    <property type="entry name" value="NAD(P)-bd_dom_sf"/>
</dbReference>
<dbReference type="GO" id="GO:0016491">
    <property type="term" value="F:oxidoreductase activity"/>
    <property type="evidence" value="ECO:0007669"/>
    <property type="project" value="UniProtKB-KW"/>
</dbReference>
<sequence>MTSSPIRTAVAGFGLSGSVFHAPYIASNPAYSLAVISTSDEARQAKAKDRYPQAQIVNTPEDILALADQLDLIVIGTPPATHYPLAKAALEAGIDVVVDKPFVVHSAQGEELIQLAAKLGRVLTVYQNRRWDGDSLTVRKLLDAGTLGTVTRFEIGMERWAPEIAKAWKASATAEDGGGVLFDLGTHVLDLTLRFFGPATVTFAEIAARRPQESADDDVFLVLRHQSGVVSHVTINLNSHLHGPRFRILGSEGGFVKFGTDPQEPYVVSGGLPTDAEYGVEPAENHGTLEADGQRTTIPTERGAYPEFYRILAEKLDDGGTASALPAPVDPADSVAVLKLIEQARALSAKKITDGA</sequence>
<comment type="similarity">
    <text evidence="1">Belongs to the Gfo/Idh/MocA family.</text>
</comment>
<feature type="domain" description="Gfo/Idh/MocA-like oxidoreductase N-terminal" evidence="4">
    <location>
        <begin position="6"/>
        <end position="126"/>
    </location>
</feature>
<dbReference type="Gene3D" id="3.40.50.720">
    <property type="entry name" value="NAD(P)-binding Rossmann-like Domain"/>
    <property type="match status" value="1"/>
</dbReference>
<gene>
    <name evidence="6" type="ORF">FQP90_17125</name>
</gene>
<evidence type="ECO:0000313" key="6">
    <source>
        <dbReference type="EMBL" id="TVU60114.1"/>
    </source>
</evidence>
<evidence type="ECO:0000259" key="4">
    <source>
        <dbReference type="Pfam" id="PF01408"/>
    </source>
</evidence>
<dbReference type="InterPro" id="IPR051317">
    <property type="entry name" value="Gfo/Idh/MocA_oxidoreduct"/>
</dbReference>
<proteinExistence type="inferred from homology"/>
<dbReference type="SUPFAM" id="SSF55347">
    <property type="entry name" value="Glyceraldehyde-3-phosphate dehydrogenase-like, C-terminal domain"/>
    <property type="match status" value="1"/>
</dbReference>
<comment type="caution">
    <text evidence="6">The sequence shown here is derived from an EMBL/GenBank/DDBJ whole genome shotgun (WGS) entry which is preliminary data.</text>
</comment>
<dbReference type="GO" id="GO:0000166">
    <property type="term" value="F:nucleotide binding"/>
    <property type="evidence" value="ECO:0007669"/>
    <property type="project" value="InterPro"/>
</dbReference>
<name>A0A558GTB9_PAENT</name>
<dbReference type="Pfam" id="PF01408">
    <property type="entry name" value="GFO_IDH_MocA"/>
    <property type="match status" value="1"/>
</dbReference>
<accession>A0A558GTB9</accession>
<dbReference type="AlphaFoldDB" id="A0A558GTB9"/>
<keyword evidence="2" id="KW-0560">Oxidoreductase</keyword>
<dbReference type="RefSeq" id="WP_144652282.1">
    <property type="nucleotide sequence ID" value="NZ_VNFK01000015.1"/>
</dbReference>
<dbReference type="InterPro" id="IPR000683">
    <property type="entry name" value="Gfo/Idh/MocA-like_OxRdtase_N"/>
</dbReference>
<dbReference type="PANTHER" id="PTHR43708">
    <property type="entry name" value="CONSERVED EXPRESSED OXIDOREDUCTASE (EUROFUNG)"/>
    <property type="match status" value="1"/>
</dbReference>
<dbReference type="Gene3D" id="3.30.360.10">
    <property type="entry name" value="Dihydrodipicolinate Reductase, domain 2"/>
    <property type="match status" value="1"/>
</dbReference>
<evidence type="ECO:0000256" key="3">
    <source>
        <dbReference type="ARBA" id="ARBA00023027"/>
    </source>
</evidence>
<dbReference type="Proteomes" id="UP000316500">
    <property type="component" value="Unassembled WGS sequence"/>
</dbReference>
<dbReference type="InterPro" id="IPR055170">
    <property type="entry name" value="GFO_IDH_MocA-like_dom"/>
</dbReference>
<organism evidence="6 7">
    <name type="scientific">Paenarthrobacter nitroguajacolicus</name>
    <name type="common">Arthrobacter nitroguajacolicus</name>
    <dbReference type="NCBI Taxonomy" id="211146"/>
    <lineage>
        <taxon>Bacteria</taxon>
        <taxon>Bacillati</taxon>
        <taxon>Actinomycetota</taxon>
        <taxon>Actinomycetes</taxon>
        <taxon>Micrococcales</taxon>
        <taxon>Micrococcaceae</taxon>
        <taxon>Paenarthrobacter</taxon>
    </lineage>
</organism>
<dbReference type="PANTHER" id="PTHR43708:SF5">
    <property type="entry name" value="CONSERVED EXPRESSED OXIDOREDUCTASE (EUROFUNG)-RELATED"/>
    <property type="match status" value="1"/>
</dbReference>
<keyword evidence="3" id="KW-0520">NAD</keyword>
<feature type="domain" description="GFO/IDH/MocA-like oxidoreductase" evidence="5">
    <location>
        <begin position="136"/>
        <end position="255"/>
    </location>
</feature>
<protein>
    <submittedName>
        <fullName evidence="6">Oxidoreductase</fullName>
    </submittedName>
</protein>